<dbReference type="Gramene" id="mRNA:HanXRQr2_Chr16g0730201">
    <property type="protein sequence ID" value="CDS:HanXRQr2_Chr16g0730201.1"/>
    <property type="gene ID" value="HanXRQr2_Chr16g0730201"/>
</dbReference>
<dbReference type="Proteomes" id="UP000215914">
    <property type="component" value="Unassembled WGS sequence"/>
</dbReference>
<organism evidence="2 3">
    <name type="scientific">Helianthus annuus</name>
    <name type="common">Common sunflower</name>
    <dbReference type="NCBI Taxonomy" id="4232"/>
    <lineage>
        <taxon>Eukaryota</taxon>
        <taxon>Viridiplantae</taxon>
        <taxon>Streptophyta</taxon>
        <taxon>Embryophyta</taxon>
        <taxon>Tracheophyta</taxon>
        <taxon>Spermatophyta</taxon>
        <taxon>Magnoliopsida</taxon>
        <taxon>eudicotyledons</taxon>
        <taxon>Gunneridae</taxon>
        <taxon>Pentapetalae</taxon>
        <taxon>asterids</taxon>
        <taxon>campanulids</taxon>
        <taxon>Asterales</taxon>
        <taxon>Asteraceae</taxon>
        <taxon>Asteroideae</taxon>
        <taxon>Heliantheae alliance</taxon>
        <taxon>Heliantheae</taxon>
        <taxon>Helianthus</taxon>
    </lineage>
</organism>
<feature type="compositionally biased region" description="Polar residues" evidence="1">
    <location>
        <begin position="1"/>
        <end position="15"/>
    </location>
</feature>
<protein>
    <submittedName>
        <fullName evidence="2">Uncharacterized protein</fullName>
    </submittedName>
</protein>
<dbReference type="EMBL" id="MNCJ02000331">
    <property type="protein sequence ID" value="KAF5758524.1"/>
    <property type="molecule type" value="Genomic_DNA"/>
</dbReference>
<evidence type="ECO:0000256" key="1">
    <source>
        <dbReference type="SAM" id="MobiDB-lite"/>
    </source>
</evidence>
<feature type="region of interest" description="Disordered" evidence="1">
    <location>
        <begin position="1"/>
        <end position="28"/>
    </location>
</feature>
<reference evidence="2" key="1">
    <citation type="journal article" date="2017" name="Nature">
        <title>The sunflower genome provides insights into oil metabolism, flowering and Asterid evolution.</title>
        <authorList>
            <person name="Badouin H."/>
            <person name="Gouzy J."/>
            <person name="Grassa C.J."/>
            <person name="Murat F."/>
            <person name="Staton S.E."/>
            <person name="Cottret L."/>
            <person name="Lelandais-Briere C."/>
            <person name="Owens G.L."/>
            <person name="Carrere S."/>
            <person name="Mayjonade B."/>
            <person name="Legrand L."/>
            <person name="Gill N."/>
            <person name="Kane N.C."/>
            <person name="Bowers J.E."/>
            <person name="Hubner S."/>
            <person name="Bellec A."/>
            <person name="Berard A."/>
            <person name="Berges H."/>
            <person name="Blanchet N."/>
            <person name="Boniface M.C."/>
            <person name="Brunel D."/>
            <person name="Catrice O."/>
            <person name="Chaidir N."/>
            <person name="Claudel C."/>
            <person name="Donnadieu C."/>
            <person name="Faraut T."/>
            <person name="Fievet G."/>
            <person name="Helmstetter N."/>
            <person name="King M."/>
            <person name="Knapp S.J."/>
            <person name="Lai Z."/>
            <person name="Le Paslier M.C."/>
            <person name="Lippi Y."/>
            <person name="Lorenzon L."/>
            <person name="Mandel J.R."/>
            <person name="Marage G."/>
            <person name="Marchand G."/>
            <person name="Marquand E."/>
            <person name="Bret-Mestries E."/>
            <person name="Morien E."/>
            <person name="Nambeesan S."/>
            <person name="Nguyen T."/>
            <person name="Pegot-Espagnet P."/>
            <person name="Pouilly N."/>
            <person name="Raftis F."/>
            <person name="Sallet E."/>
            <person name="Schiex T."/>
            <person name="Thomas J."/>
            <person name="Vandecasteele C."/>
            <person name="Vares D."/>
            <person name="Vear F."/>
            <person name="Vautrin S."/>
            <person name="Crespi M."/>
            <person name="Mangin B."/>
            <person name="Burke J.M."/>
            <person name="Salse J."/>
            <person name="Munos S."/>
            <person name="Vincourt P."/>
            <person name="Rieseberg L.H."/>
            <person name="Langlade N.B."/>
        </authorList>
    </citation>
    <scope>NUCLEOTIDE SEQUENCE</scope>
    <source>
        <tissue evidence="2">Leaves</tissue>
    </source>
</reference>
<proteinExistence type="predicted"/>
<sequence>MHTQFISSNTHQQQTQKDHKFRSTSNLLEQNQTKSAKWFKLYHQGTTSEPGILLYERSTLYNESPNDFKPPLNSNKFLE</sequence>
<comment type="caution">
    <text evidence="2">The sequence shown here is derived from an EMBL/GenBank/DDBJ whole genome shotgun (WGS) entry which is preliminary data.</text>
</comment>
<gene>
    <name evidence="2" type="ORF">HanXRQr2_Chr16g0730201</name>
</gene>
<evidence type="ECO:0000313" key="2">
    <source>
        <dbReference type="EMBL" id="KAF5758524.1"/>
    </source>
</evidence>
<name>A0A9K3DPT7_HELAN</name>
<evidence type="ECO:0000313" key="3">
    <source>
        <dbReference type="Proteomes" id="UP000215914"/>
    </source>
</evidence>
<keyword evidence="3" id="KW-1185">Reference proteome</keyword>
<accession>A0A9K3DPT7</accession>
<dbReference type="AlphaFoldDB" id="A0A9K3DPT7"/>
<reference evidence="2" key="2">
    <citation type="submission" date="2020-06" db="EMBL/GenBank/DDBJ databases">
        <title>Helianthus annuus Genome sequencing and assembly Release 2.</title>
        <authorList>
            <person name="Gouzy J."/>
            <person name="Langlade N."/>
            <person name="Munos S."/>
        </authorList>
    </citation>
    <scope>NUCLEOTIDE SEQUENCE</scope>
    <source>
        <tissue evidence="2">Leaves</tissue>
    </source>
</reference>